<proteinExistence type="inferred from homology"/>
<dbReference type="InterPro" id="IPR001599">
    <property type="entry name" value="Macroglobln_a2"/>
</dbReference>
<dbReference type="InterPro" id="IPR041203">
    <property type="entry name" value="Bact_A2M_MG5"/>
</dbReference>
<evidence type="ECO:0000259" key="4">
    <source>
        <dbReference type="SMART" id="SM01359"/>
    </source>
</evidence>
<dbReference type="GO" id="GO:0005615">
    <property type="term" value="C:extracellular space"/>
    <property type="evidence" value="ECO:0007669"/>
    <property type="project" value="InterPro"/>
</dbReference>
<dbReference type="Pfam" id="PF17973">
    <property type="entry name" value="bMG10"/>
    <property type="match status" value="1"/>
</dbReference>
<dbReference type="Pfam" id="PF17962">
    <property type="entry name" value="bMG6"/>
    <property type="match status" value="1"/>
</dbReference>
<name>A0A2S9Q4Q1_9HYPH</name>
<evidence type="ECO:0000256" key="2">
    <source>
        <dbReference type="ARBA" id="ARBA00022729"/>
    </source>
</evidence>
<dbReference type="InterPro" id="IPR041462">
    <property type="entry name" value="Bact_A2M_MG6"/>
</dbReference>
<comment type="caution">
    <text evidence="6">The sequence shown here is derived from an EMBL/GenBank/DDBJ whole genome shotgun (WGS) entry which is preliminary data.</text>
</comment>
<dbReference type="InterPro" id="IPR008930">
    <property type="entry name" value="Terpenoid_cyclase/PrenylTrfase"/>
</dbReference>
<dbReference type="RefSeq" id="WP_105865304.1">
    <property type="nucleotide sequence ID" value="NZ_PUEJ01000014.1"/>
</dbReference>
<dbReference type="InterPro" id="IPR041246">
    <property type="entry name" value="Bact_MG10"/>
</dbReference>
<gene>
    <name evidence="6" type="ORF">C5L14_27795</name>
</gene>
<evidence type="ECO:0000256" key="3">
    <source>
        <dbReference type="SAM" id="SignalP"/>
    </source>
</evidence>
<dbReference type="Pfam" id="PF01835">
    <property type="entry name" value="MG2"/>
    <property type="match status" value="1"/>
</dbReference>
<evidence type="ECO:0000256" key="1">
    <source>
        <dbReference type="ARBA" id="ARBA00010556"/>
    </source>
</evidence>
<dbReference type="PANTHER" id="PTHR40094:SF1">
    <property type="entry name" value="UBIQUITIN DOMAIN-CONTAINING PROTEIN"/>
    <property type="match status" value="1"/>
</dbReference>
<dbReference type="InterPro" id="IPR002890">
    <property type="entry name" value="MG2"/>
</dbReference>
<dbReference type="SUPFAM" id="SSF48239">
    <property type="entry name" value="Terpenoid cyclases/Protein prenyltransferases"/>
    <property type="match status" value="1"/>
</dbReference>
<dbReference type="OrthoDB" id="9767116at2"/>
<keyword evidence="2 3" id="KW-0732">Signal</keyword>
<dbReference type="SMART" id="SM01419">
    <property type="entry name" value="Thiol-ester_cl"/>
    <property type="match status" value="1"/>
</dbReference>
<evidence type="ECO:0000259" key="5">
    <source>
        <dbReference type="SMART" id="SM01360"/>
    </source>
</evidence>
<dbReference type="InterPro" id="IPR021868">
    <property type="entry name" value="Alpha_2_Macroglob_MG3"/>
</dbReference>
<dbReference type="InterPro" id="IPR047565">
    <property type="entry name" value="Alpha-macroglob_thiol-ester_cl"/>
</dbReference>
<reference evidence="6 7" key="1">
    <citation type="submission" date="2018-02" db="EMBL/GenBank/DDBJ databases">
        <title>Whole genome sequencing of endophytic bacterium.</title>
        <authorList>
            <person name="Eedara R."/>
            <person name="Podile A.R."/>
        </authorList>
    </citation>
    <scope>NUCLEOTIDE SEQUENCE [LARGE SCALE GENOMIC DNA]</scope>
    <source>
        <strain evidence="6 7">RP1T</strain>
    </source>
</reference>
<dbReference type="Gene3D" id="1.50.10.20">
    <property type="match status" value="1"/>
</dbReference>
<dbReference type="SMART" id="SM01359">
    <property type="entry name" value="A2M_N_2"/>
    <property type="match status" value="1"/>
</dbReference>
<evidence type="ECO:0000313" key="7">
    <source>
        <dbReference type="Proteomes" id="UP000237682"/>
    </source>
</evidence>
<dbReference type="GO" id="GO:0004866">
    <property type="term" value="F:endopeptidase inhibitor activity"/>
    <property type="evidence" value="ECO:0007669"/>
    <property type="project" value="InterPro"/>
</dbReference>
<dbReference type="InterPro" id="IPR026284">
    <property type="entry name" value="A2MG_proteobact"/>
</dbReference>
<dbReference type="Pfam" id="PF00207">
    <property type="entry name" value="A2M"/>
    <property type="match status" value="1"/>
</dbReference>
<dbReference type="Pfam" id="PF07678">
    <property type="entry name" value="TED_complement"/>
    <property type="match status" value="1"/>
</dbReference>
<dbReference type="InterPro" id="IPR049120">
    <property type="entry name" value="A2M_bMG2"/>
</dbReference>
<feature type="signal peptide" evidence="3">
    <location>
        <begin position="1"/>
        <end position="35"/>
    </location>
</feature>
<feature type="chain" id="PRO_5015622257" evidence="3">
    <location>
        <begin position="36"/>
        <end position="1741"/>
    </location>
</feature>
<dbReference type="Pfam" id="PF07703">
    <property type="entry name" value="A2M_BRD"/>
    <property type="match status" value="1"/>
</dbReference>
<feature type="domain" description="Alpha-2-macroglobulin" evidence="5">
    <location>
        <begin position="1081"/>
        <end position="1170"/>
    </location>
</feature>
<accession>A0A2S9Q4Q1</accession>
<dbReference type="Proteomes" id="UP000237682">
    <property type="component" value="Unassembled WGS sequence"/>
</dbReference>
<keyword evidence="7" id="KW-1185">Reference proteome</keyword>
<dbReference type="CDD" id="cd02891">
    <property type="entry name" value="A2M_like"/>
    <property type="match status" value="1"/>
</dbReference>
<dbReference type="Pfam" id="PF21142">
    <property type="entry name" value="A2M_bMG2"/>
    <property type="match status" value="1"/>
</dbReference>
<dbReference type="PIRSF" id="PIRSF038980">
    <property type="entry name" value="A2M_bac"/>
    <property type="match status" value="1"/>
</dbReference>
<dbReference type="InterPro" id="IPR051802">
    <property type="entry name" value="YfhM-like"/>
</dbReference>
<dbReference type="Pfam" id="PF17972">
    <property type="entry name" value="bMG5"/>
    <property type="match status" value="1"/>
</dbReference>
<feature type="domain" description="Alpha-2-macroglobulin bait region" evidence="4">
    <location>
        <begin position="878"/>
        <end position="1021"/>
    </location>
</feature>
<sequence length="1741" mass="185917">MVRQAARQGVFVRFFSAFVLMLAVLSWVAASPAQAAPRFQVDSHSYAADSYKDSIAKLAKTMKKSAPQLQEELKAAIGSDNARNTAVVVEQFIALSPNDGAMWKRLADLLLVAEPFNSQDGYELPYKALGASIRAYQLAKTPQEQADALNDVAQALVKREDWRPALNAYRASLDLVDNAEIREAYEEVRKDHGFRITDYTVESDAPQPRLCFQFSDPLSNAVADYAPYFSQEPGPVSAVTVDGTKLCVEGLKHGGRYKVTVRQGLPSAVDESLLKNAEYEIYVRDRLPSVQFVGKSYVLPRTGQNGIPLVSVNTTQAKLALYRVGDRSLISAVIDSNFLDQIYGSQASEIARTKGKKVWEGTMDLTSTPNQDVTTAFPVDEALGKIEPGLYVMTAHAGEVAEDEDSQLATQWFVVSDLGLSTLKGKDGLHVFLRSIASAEPLADVTVRLLARNNEILGSVKTGADGAAFFDAGLTKGNEGQEPALVVASDEKNDYAFIDLTQQAFDLTDRGVTGRDPPGPADAFVYVERGVYRRGETVHAAILLRDGNANALADVPVTMVVQRPDGVEYSRTVLKDQGAGGRTADIAIIPSAASGTWRVVAYTDPKAAPVGETTFLVEDYVPDRIEFDLATSGTRIDRTSGANLKVDGRYLFGAPAAGLDIEGDVSVSIDSQPFPQWKNYAFGLSDESVDTVQNTVDDLAQTDDKGHAEFTVPLPQLPTTTRPLKANFVIRMKEGGGRGVVRSASLSIAATGPMLALKPGFAEGTVPEGQQALFDAVAVDPQGNQVAAKGATWTLKRLTTTYQWYKSNNRWNYEAVTTARKVSGGTVDLAADKPAQISAQVQWGQYRLEISADGLASSSSSFYAGYYTSEKADTPDMLPVALDQTSVKTGDTLQVKIDARFAGKASVQVVGEKLLSSTLVDVPEKGTTVPVTVGKDWGTGAYVVVTHFRPMDVAAKRMPTRAIGLAWFGIDRNERTLKVTLTPTELMKPRQPLKVPVKIEGLAGEKAYVTLAAVDVGILNLTGYKPPEPETFYYSQKRLSAELHDLYGQLIDGMEGAKGRIRTGGDGGANFNSPPPTQAPLALFSGLVEVGADGTAEISFDIPAFNGLVRVMAVAWTPTKVGHGSADVKVRDPVVIAGTLPRFLAVGDQSRFRLDLVNAEAAPGDYTLAVDVAGPIGAQPSALYQTVKIGPVGSRTPVNIPITANGIGTGKLVATLAGPGNVAIDQSFTLGVLPANPPVTRRTIQTIAANGGGITVSADLVSDMVPGTGAVSLSVGPFSALDVPGLLRDLDRYPYGCSEQLVSRALPLLYLSELGGNAIDLDGTVKERLGDTVQRLLARQDSNGAFGLWNADSGELWLSAYVTDFLLRAREKGFAVPELALNQAVDYLRNRVGNAPDVEEGKGEDVAYALYTLARAGRAPAGDLKYLADTKIGQFGSAMARAQIAAALGMLGDKSRAGEAFGSAAEALQKETSDTSLAYRNYGSPLRDAAAVVALAGDGNAGLPVIKAALKVITDARSRSRYASTQEMTWMVLAARSVADQARSLKLTVDGSEQQGAFYKVYRGEALKTPHSVSNPGTSALQAVVAVSGSPVVPEPAANNGMNLTRSYFSLDGKAVDPTQVKQNTRLVVVLSASRSGDNQTGNFLLVDRLPAGFEIENPNLVVTGETGSMSWLKDLTEVTHSEFRDDRFVAAFTDQAAKVAYVVRAVAPGRYILPGTTVEDMYQPERNATLATGMLTVTEK</sequence>
<dbReference type="PANTHER" id="PTHR40094">
    <property type="entry name" value="ALPHA-2-MACROGLOBULIN HOMOLOG"/>
    <property type="match status" value="1"/>
</dbReference>
<dbReference type="Gene3D" id="2.60.40.1930">
    <property type="match status" value="1"/>
</dbReference>
<organism evidence="6 7">
    <name type="scientific">Labrys okinawensis</name>
    <dbReference type="NCBI Taxonomy" id="346911"/>
    <lineage>
        <taxon>Bacteria</taxon>
        <taxon>Pseudomonadati</taxon>
        <taxon>Pseudomonadota</taxon>
        <taxon>Alphaproteobacteria</taxon>
        <taxon>Hyphomicrobiales</taxon>
        <taxon>Xanthobacteraceae</taxon>
        <taxon>Labrys</taxon>
    </lineage>
</organism>
<evidence type="ECO:0000313" key="6">
    <source>
        <dbReference type="EMBL" id="PRH84342.1"/>
    </source>
</evidence>
<dbReference type="SMART" id="SM01360">
    <property type="entry name" value="A2M"/>
    <property type="match status" value="1"/>
</dbReference>
<dbReference type="InterPro" id="IPR011625">
    <property type="entry name" value="A2M_N_BRD"/>
</dbReference>
<protein>
    <submittedName>
        <fullName evidence="6">Alpha-2-macroglobulin</fullName>
    </submittedName>
</protein>
<comment type="similarity">
    <text evidence="1">Belongs to the protease inhibitor I39 (alpha-2-macroglobulin) family. Bacterial alpha-2-macroglobulin subfamily.</text>
</comment>
<dbReference type="InterPro" id="IPR011626">
    <property type="entry name" value="Alpha-macroglobulin_TED"/>
</dbReference>
<dbReference type="EMBL" id="PUEJ01000014">
    <property type="protein sequence ID" value="PRH84342.1"/>
    <property type="molecule type" value="Genomic_DNA"/>
</dbReference>
<dbReference type="Pfam" id="PF11974">
    <property type="entry name" value="bMG3"/>
    <property type="match status" value="1"/>
</dbReference>